<dbReference type="Pfam" id="PF03659">
    <property type="entry name" value="Glyco_hydro_71"/>
    <property type="match status" value="1"/>
</dbReference>
<sequence>MTEHPDRPARRHHHRRPSGRRRRAVIGALLGLLLICLGAGAGVGLAGGREATAPRAARPSPAATEPTPDRETLPSPVPPPSAEPSRGPTEPAPDPELTPAPSRRPSPALPFDLPATEVLRGSPHLVFAHYFPPYPLSLDNEPAARDYYARNYLTPHGEKGKHSAYGGLLRDRPLPVQPSGGDWQLGNLEREVRTARDAGIDGFTVDILSLSGTNRERVELLLRAAQRVDPGFRIVLMPDMASLDTDPRTLADQLAVLAASPSAYRLADGRLVVSPFKAEAQDPAWWSQVIARLGEHGIGTALVPVFLDFRANAERFAPISEVFSSWGNRSHTQQDGVPEDIRLAHSLGKKWMQAVSVQDARPNQGVYDEAGNTTTLRSTWNHAISDGADWVQLTTWNDYSEGSQFAPSLHNGHTYLDISSYYLTRFKTGTWPRIVRDTLYVTSRVQFTSAAGSVPHRLLMRPRPGTAPASDQVELLTFLTAPATVSARVGTVPHVYAAPAGPYVRALPLGPGRTEAVVRRGADTVSTVSTRYPVRSTIGVQDLQYYGVSSRR</sequence>
<name>A0A5R9EAL9_9ACTN</name>
<gene>
    <name evidence="2" type="ORF">FEF34_33285</name>
</gene>
<feature type="region of interest" description="Disordered" evidence="1">
    <location>
        <begin position="1"/>
        <end position="21"/>
    </location>
</feature>
<dbReference type="AlphaFoldDB" id="A0A5R9EAL9"/>
<feature type="compositionally biased region" description="Basic residues" evidence="1">
    <location>
        <begin position="9"/>
        <end position="21"/>
    </location>
</feature>
<feature type="compositionally biased region" description="Pro residues" evidence="1">
    <location>
        <begin position="90"/>
        <end position="108"/>
    </location>
</feature>
<feature type="region of interest" description="Disordered" evidence="1">
    <location>
        <begin position="49"/>
        <end position="114"/>
    </location>
</feature>
<keyword evidence="3" id="KW-1185">Reference proteome</keyword>
<feature type="compositionally biased region" description="Low complexity" evidence="1">
    <location>
        <begin position="49"/>
        <end position="66"/>
    </location>
</feature>
<dbReference type="Proteomes" id="UP000305921">
    <property type="component" value="Unassembled WGS sequence"/>
</dbReference>
<proteinExistence type="predicted"/>
<dbReference type="GO" id="GO:0051118">
    <property type="term" value="F:glucan endo-1,3-alpha-glucosidase activity"/>
    <property type="evidence" value="ECO:0007669"/>
    <property type="project" value="InterPro"/>
</dbReference>
<organism evidence="2 3">
    <name type="scientific">Streptomyces marianii</name>
    <dbReference type="NCBI Taxonomy" id="1817406"/>
    <lineage>
        <taxon>Bacteria</taxon>
        <taxon>Bacillati</taxon>
        <taxon>Actinomycetota</taxon>
        <taxon>Actinomycetes</taxon>
        <taxon>Kitasatosporales</taxon>
        <taxon>Streptomycetaceae</taxon>
        <taxon>Streptomyces</taxon>
    </lineage>
</organism>
<evidence type="ECO:0000313" key="2">
    <source>
        <dbReference type="EMBL" id="TLQ47190.1"/>
    </source>
</evidence>
<evidence type="ECO:0000313" key="3">
    <source>
        <dbReference type="Proteomes" id="UP000305921"/>
    </source>
</evidence>
<evidence type="ECO:0000256" key="1">
    <source>
        <dbReference type="SAM" id="MobiDB-lite"/>
    </source>
</evidence>
<dbReference type="CDD" id="cd11577">
    <property type="entry name" value="GH71"/>
    <property type="match status" value="1"/>
</dbReference>
<dbReference type="Gene3D" id="3.20.20.80">
    <property type="entry name" value="Glycosidases"/>
    <property type="match status" value="1"/>
</dbReference>
<protein>
    <recommendedName>
        <fullName evidence="4">Glycosyl hydrolase family 71</fullName>
    </recommendedName>
</protein>
<accession>A0A5R9EAL9</accession>
<evidence type="ECO:0008006" key="4">
    <source>
        <dbReference type="Google" id="ProtNLM"/>
    </source>
</evidence>
<dbReference type="InterPro" id="IPR005197">
    <property type="entry name" value="Glyco_hydro_71"/>
</dbReference>
<dbReference type="EMBL" id="VAWE01000001">
    <property type="protein sequence ID" value="TLQ47190.1"/>
    <property type="molecule type" value="Genomic_DNA"/>
</dbReference>
<comment type="caution">
    <text evidence="2">The sequence shown here is derived from an EMBL/GenBank/DDBJ whole genome shotgun (WGS) entry which is preliminary data.</text>
</comment>
<reference evidence="2 3" key="1">
    <citation type="submission" date="2019-05" db="EMBL/GenBank/DDBJ databases">
        <title>Streptomyces marianii sp. nov., a novel marine actinomycete from southern coast of India.</title>
        <authorList>
            <person name="Iniyan A.M."/>
            <person name="Wink J."/>
            <person name="Ramprasad E."/>
            <person name="Ramana C.V."/>
            <person name="Bunk B."/>
            <person name="Sproer C."/>
            <person name="Joseph F.-J.R.S."/>
            <person name="Vincent S.G.P."/>
        </authorList>
    </citation>
    <scope>NUCLEOTIDE SEQUENCE [LARGE SCALE GENOMIC DNA]</scope>
    <source>
        <strain evidence="2 3">ICN19</strain>
    </source>
</reference>
<dbReference type="OrthoDB" id="976137at2"/>